<evidence type="ECO:0000313" key="3">
    <source>
        <dbReference type="Proteomes" id="UP001157418"/>
    </source>
</evidence>
<sequence length="70" mass="7719">MSPQQSNMERVTYEGVRPPNGNEDATEGDPKDDEGDNASDVEDDNVPDVKGKPMFNEYISWKKAVSSSRG</sequence>
<name>A0AAU9N7G8_9ASTR</name>
<reference evidence="2 3" key="1">
    <citation type="submission" date="2022-01" db="EMBL/GenBank/DDBJ databases">
        <authorList>
            <person name="Xiong W."/>
            <person name="Schranz E."/>
        </authorList>
    </citation>
    <scope>NUCLEOTIDE SEQUENCE [LARGE SCALE GENOMIC DNA]</scope>
</reference>
<dbReference type="AlphaFoldDB" id="A0AAU9N7G8"/>
<organism evidence="2 3">
    <name type="scientific">Lactuca virosa</name>
    <dbReference type="NCBI Taxonomy" id="75947"/>
    <lineage>
        <taxon>Eukaryota</taxon>
        <taxon>Viridiplantae</taxon>
        <taxon>Streptophyta</taxon>
        <taxon>Embryophyta</taxon>
        <taxon>Tracheophyta</taxon>
        <taxon>Spermatophyta</taxon>
        <taxon>Magnoliopsida</taxon>
        <taxon>eudicotyledons</taxon>
        <taxon>Gunneridae</taxon>
        <taxon>Pentapetalae</taxon>
        <taxon>asterids</taxon>
        <taxon>campanulids</taxon>
        <taxon>Asterales</taxon>
        <taxon>Asteraceae</taxon>
        <taxon>Cichorioideae</taxon>
        <taxon>Cichorieae</taxon>
        <taxon>Lactucinae</taxon>
        <taxon>Lactuca</taxon>
    </lineage>
</organism>
<feature type="region of interest" description="Disordered" evidence="1">
    <location>
        <begin position="1"/>
        <end position="56"/>
    </location>
</feature>
<proteinExistence type="predicted"/>
<dbReference type="Proteomes" id="UP001157418">
    <property type="component" value="Unassembled WGS sequence"/>
</dbReference>
<keyword evidence="3" id="KW-1185">Reference proteome</keyword>
<evidence type="ECO:0000256" key="1">
    <source>
        <dbReference type="SAM" id="MobiDB-lite"/>
    </source>
</evidence>
<gene>
    <name evidence="2" type="ORF">LVIROSA_LOCUS21259</name>
</gene>
<accession>A0AAU9N7G8</accession>
<feature type="compositionally biased region" description="Acidic residues" evidence="1">
    <location>
        <begin position="24"/>
        <end position="46"/>
    </location>
</feature>
<protein>
    <submittedName>
        <fullName evidence="2">Uncharacterized protein</fullName>
    </submittedName>
</protein>
<dbReference type="EMBL" id="CAKMRJ010003902">
    <property type="protein sequence ID" value="CAH1434772.1"/>
    <property type="molecule type" value="Genomic_DNA"/>
</dbReference>
<evidence type="ECO:0000313" key="2">
    <source>
        <dbReference type="EMBL" id="CAH1434772.1"/>
    </source>
</evidence>
<comment type="caution">
    <text evidence="2">The sequence shown here is derived from an EMBL/GenBank/DDBJ whole genome shotgun (WGS) entry which is preliminary data.</text>
</comment>